<dbReference type="SMART" id="SM00530">
    <property type="entry name" value="HTH_XRE"/>
    <property type="match status" value="1"/>
</dbReference>
<sequence>MNNYGKKDQYQKYDFKAFGAAIKAAREGRKESRKKVGDEMFISPRYLANIENKGQHPSLQIFFELIQRYHISVDQFLLDTPAAKDTKRRQLDALLDGMSDTGIRIVTATAKEISEVEKEGE</sequence>
<dbReference type="InterPro" id="IPR041511">
    <property type="entry name" value="DBD_HTH"/>
</dbReference>
<organism evidence="2 3">
    <name type="scientific">Clostridium innocuum</name>
    <dbReference type="NCBI Taxonomy" id="1522"/>
    <lineage>
        <taxon>Bacteria</taxon>
        <taxon>Bacillati</taxon>
        <taxon>Bacillota</taxon>
        <taxon>Clostridia</taxon>
        <taxon>Eubacteriales</taxon>
        <taxon>Clostridiaceae</taxon>
        <taxon>Clostridium</taxon>
    </lineage>
</organism>
<dbReference type="Pfam" id="PF01381">
    <property type="entry name" value="HTH_3"/>
    <property type="match status" value="1"/>
</dbReference>
<dbReference type="InterPro" id="IPR010982">
    <property type="entry name" value="Lambda_DNA-bd_dom_sf"/>
</dbReference>
<evidence type="ECO:0000313" key="3">
    <source>
        <dbReference type="Proteomes" id="UP000503330"/>
    </source>
</evidence>
<proteinExistence type="predicted"/>
<name>A0AAP9SGS1_CLOIN</name>
<dbReference type="PROSITE" id="PS50943">
    <property type="entry name" value="HTH_CROC1"/>
    <property type="match status" value="1"/>
</dbReference>
<evidence type="ECO:0000313" key="2">
    <source>
        <dbReference type="EMBL" id="QJA04231.1"/>
    </source>
</evidence>
<dbReference type="AlphaFoldDB" id="A0AAP9SGS1"/>
<dbReference type="Gene3D" id="1.10.260.40">
    <property type="entry name" value="lambda repressor-like DNA-binding domains"/>
    <property type="match status" value="1"/>
</dbReference>
<gene>
    <name evidence="2" type="ORF">G4D54_18235</name>
</gene>
<accession>A0AAP9SGS1</accession>
<dbReference type="Pfam" id="PF18430">
    <property type="entry name" value="DBD_HTH"/>
    <property type="match status" value="1"/>
</dbReference>
<reference evidence="2 3" key="1">
    <citation type="submission" date="2020-02" db="EMBL/GenBank/DDBJ databases">
        <authorList>
            <person name="Kociolek L.K."/>
            <person name="Ozer E.A."/>
        </authorList>
    </citation>
    <scope>NUCLEOTIDE SEQUENCE [LARGE SCALE GENOMIC DNA]</scope>
    <source>
        <strain evidence="2 3">ATCC 14501</strain>
    </source>
</reference>
<dbReference type="Proteomes" id="UP000503330">
    <property type="component" value="Chromosome"/>
</dbReference>
<dbReference type="InterPro" id="IPR001387">
    <property type="entry name" value="Cro/C1-type_HTH"/>
</dbReference>
<evidence type="ECO:0000259" key="1">
    <source>
        <dbReference type="PROSITE" id="PS50943"/>
    </source>
</evidence>
<dbReference type="GO" id="GO:0003677">
    <property type="term" value="F:DNA binding"/>
    <property type="evidence" value="ECO:0007669"/>
    <property type="project" value="InterPro"/>
</dbReference>
<dbReference type="SUPFAM" id="SSF47413">
    <property type="entry name" value="lambda repressor-like DNA-binding domains"/>
    <property type="match status" value="1"/>
</dbReference>
<protein>
    <submittedName>
        <fullName evidence="2">Helix-turn-helix transcriptional regulator</fullName>
    </submittedName>
</protein>
<dbReference type="GeneID" id="61927518"/>
<dbReference type="CDD" id="cd00093">
    <property type="entry name" value="HTH_XRE"/>
    <property type="match status" value="1"/>
</dbReference>
<dbReference type="EMBL" id="CP048838">
    <property type="protein sequence ID" value="QJA04231.1"/>
    <property type="molecule type" value="Genomic_DNA"/>
</dbReference>
<feature type="domain" description="HTH cro/C1-type" evidence="1">
    <location>
        <begin position="22"/>
        <end position="76"/>
    </location>
</feature>
<dbReference type="RefSeq" id="WP_168389037.1">
    <property type="nucleotide sequence ID" value="NZ_CP048838.1"/>
</dbReference>